<dbReference type="InterPro" id="IPR050113">
    <property type="entry name" value="Ub_conjugating_enzyme"/>
</dbReference>
<dbReference type="GO" id="GO:0061631">
    <property type="term" value="F:ubiquitin conjugating enzyme activity"/>
    <property type="evidence" value="ECO:0007669"/>
    <property type="project" value="UniProtKB-EC"/>
</dbReference>
<dbReference type="InterPro" id="IPR016135">
    <property type="entry name" value="UBQ-conjugating_enzyme/RWD"/>
</dbReference>
<dbReference type="SUPFAM" id="SSF54495">
    <property type="entry name" value="UBC-like"/>
    <property type="match status" value="1"/>
</dbReference>
<accession>A0A9W8EFJ4</accession>
<dbReference type="EC" id="2.3.2.23" evidence="3"/>
<sequence length="160" mass="17415">MHGSAVRRLLKEAQNYQTANPSDCAQGFRRLAPQSDSDLFAWACIIDGPDDTGYQGGAFQVAIAVPDTYPMQPPTCRFVTPICHPNVHPKTGEICLDILKTAWSPAWTLKAVCLAIHLLLSSPEPSSPLNCDAAGLLRTGDTLGYQSLTHMYTQLYALPQ</sequence>
<keyword evidence="4" id="KW-1185">Reference proteome</keyword>
<keyword evidence="1" id="KW-0833">Ubl conjugation pathway</keyword>
<dbReference type="InterPro" id="IPR000608">
    <property type="entry name" value="UBC"/>
</dbReference>
<keyword evidence="3" id="KW-0436">Ligase</keyword>
<evidence type="ECO:0000259" key="2">
    <source>
        <dbReference type="PROSITE" id="PS50127"/>
    </source>
</evidence>
<dbReference type="AlphaFoldDB" id="A0A9W8EFJ4"/>
<dbReference type="SMART" id="SM00212">
    <property type="entry name" value="UBCc"/>
    <property type="match status" value="1"/>
</dbReference>
<dbReference type="CDD" id="cd23812">
    <property type="entry name" value="UBCc_ScPEX4-like"/>
    <property type="match status" value="1"/>
</dbReference>
<comment type="caution">
    <text evidence="3">The sequence shown here is derived from an EMBL/GenBank/DDBJ whole genome shotgun (WGS) entry which is preliminary data.</text>
</comment>
<dbReference type="GO" id="GO:0016874">
    <property type="term" value="F:ligase activity"/>
    <property type="evidence" value="ECO:0007669"/>
    <property type="project" value="UniProtKB-KW"/>
</dbReference>
<reference evidence="3" key="1">
    <citation type="submission" date="2022-07" db="EMBL/GenBank/DDBJ databases">
        <title>Phylogenomic reconstructions and comparative analyses of Kickxellomycotina fungi.</title>
        <authorList>
            <person name="Reynolds N.K."/>
            <person name="Stajich J.E."/>
            <person name="Barry K."/>
            <person name="Grigoriev I.V."/>
            <person name="Crous P."/>
            <person name="Smith M.E."/>
        </authorList>
    </citation>
    <scope>NUCLEOTIDE SEQUENCE</scope>
    <source>
        <strain evidence="3">RSA 567</strain>
    </source>
</reference>
<protein>
    <submittedName>
        <fullName evidence="3">E2 ubiquitin-protein ligase peroxin 4</fullName>
        <ecNumber evidence="3">2.3.2.23</ecNumber>
    </submittedName>
</protein>
<dbReference type="OrthoDB" id="9973183at2759"/>
<dbReference type="PANTHER" id="PTHR24067">
    <property type="entry name" value="UBIQUITIN-CONJUGATING ENZYME E2"/>
    <property type="match status" value="1"/>
</dbReference>
<proteinExistence type="predicted"/>
<dbReference type="PROSITE" id="PS50127">
    <property type="entry name" value="UBC_2"/>
    <property type="match status" value="1"/>
</dbReference>
<evidence type="ECO:0000313" key="3">
    <source>
        <dbReference type="EMBL" id="KAJ1985033.1"/>
    </source>
</evidence>
<name>A0A9W8EFJ4_9FUNG</name>
<dbReference type="Pfam" id="PF00179">
    <property type="entry name" value="UQ_con"/>
    <property type="match status" value="1"/>
</dbReference>
<evidence type="ECO:0000313" key="4">
    <source>
        <dbReference type="Proteomes" id="UP001151582"/>
    </source>
</evidence>
<organism evidence="3 4">
    <name type="scientific">Dimargaris verticillata</name>
    <dbReference type="NCBI Taxonomy" id="2761393"/>
    <lineage>
        <taxon>Eukaryota</taxon>
        <taxon>Fungi</taxon>
        <taxon>Fungi incertae sedis</taxon>
        <taxon>Zoopagomycota</taxon>
        <taxon>Kickxellomycotina</taxon>
        <taxon>Dimargaritomycetes</taxon>
        <taxon>Dimargaritales</taxon>
        <taxon>Dimargaritaceae</taxon>
        <taxon>Dimargaris</taxon>
    </lineage>
</organism>
<gene>
    <name evidence="3" type="primary">PEX4</name>
    <name evidence="3" type="ORF">H4R34_000290</name>
</gene>
<evidence type="ECO:0000256" key="1">
    <source>
        <dbReference type="ARBA" id="ARBA00022786"/>
    </source>
</evidence>
<keyword evidence="3" id="KW-0808">Transferase</keyword>
<dbReference type="Proteomes" id="UP001151582">
    <property type="component" value="Unassembled WGS sequence"/>
</dbReference>
<feature type="domain" description="UBC core" evidence="2">
    <location>
        <begin position="4"/>
        <end position="158"/>
    </location>
</feature>
<dbReference type="EMBL" id="JANBQB010000006">
    <property type="protein sequence ID" value="KAJ1985033.1"/>
    <property type="molecule type" value="Genomic_DNA"/>
</dbReference>
<dbReference type="Gene3D" id="3.10.110.10">
    <property type="entry name" value="Ubiquitin Conjugating Enzyme"/>
    <property type="match status" value="1"/>
</dbReference>
<keyword evidence="3" id="KW-0012">Acyltransferase</keyword>